<feature type="region of interest" description="Disordered" evidence="1">
    <location>
        <begin position="28"/>
        <end position="52"/>
    </location>
</feature>
<organism evidence="3 4">
    <name type="scientific">Convivina intestini</name>
    <dbReference type="NCBI Taxonomy" id="1505726"/>
    <lineage>
        <taxon>Bacteria</taxon>
        <taxon>Bacillati</taxon>
        <taxon>Bacillota</taxon>
        <taxon>Bacilli</taxon>
        <taxon>Lactobacillales</taxon>
        <taxon>Lactobacillaceae</taxon>
        <taxon>Convivina</taxon>
    </lineage>
</organism>
<evidence type="ECO:0000256" key="1">
    <source>
        <dbReference type="SAM" id="MobiDB-lite"/>
    </source>
</evidence>
<evidence type="ECO:0000313" key="3">
    <source>
        <dbReference type="EMBL" id="PVY85326.1"/>
    </source>
</evidence>
<comment type="caution">
    <text evidence="3">The sequence shown here is derived from an EMBL/GenBank/DDBJ whole genome shotgun (WGS) entry which is preliminary data.</text>
</comment>
<sequence>MNKKLIWGTVAALVVVVAGVVITLQANAHQKTNQAKKEQSMSGMNMSSDSMKMSSSSTMQMKMDGKLPEGLATAQDPKYKVGQEITLKATHMANMKNAKGTVAAAYDTKLYAVDYMPTNGGSMVKDHKWLTMIDFTDKMAHKVGDEVTLDSDHMAGMQGAKAKIVQVENGPAYAVNYQPTNGGQKVMNHLYLAQDEIEARN</sequence>
<feature type="domain" description="DUF1541" evidence="2">
    <location>
        <begin position="81"/>
        <end position="131"/>
    </location>
</feature>
<accession>A0A2U1DCF3</accession>
<evidence type="ECO:0000313" key="4">
    <source>
        <dbReference type="Proteomes" id="UP000245433"/>
    </source>
</evidence>
<protein>
    <submittedName>
        <fullName evidence="3">Uncharacterized protein DUF1541</fullName>
    </submittedName>
</protein>
<dbReference type="EMBL" id="QEKT01000002">
    <property type="protein sequence ID" value="PVY85326.1"/>
    <property type="molecule type" value="Genomic_DNA"/>
</dbReference>
<dbReference type="AlphaFoldDB" id="A0A2U1DCF3"/>
<dbReference type="RefSeq" id="WP_243400700.1">
    <property type="nucleotide sequence ID" value="NZ_CAKOEX010000002.1"/>
</dbReference>
<gene>
    <name evidence="3" type="ORF">C7384_102146</name>
</gene>
<dbReference type="Pfam" id="PF07563">
    <property type="entry name" value="DUF1541"/>
    <property type="match status" value="2"/>
</dbReference>
<name>A0A2U1DCF3_9LACO</name>
<evidence type="ECO:0000259" key="2">
    <source>
        <dbReference type="Pfam" id="PF07563"/>
    </source>
</evidence>
<dbReference type="Proteomes" id="UP000245433">
    <property type="component" value="Unassembled WGS sequence"/>
</dbReference>
<dbReference type="Gene3D" id="2.30.30.1210">
    <property type="entry name" value="Domain of unknown function DUF1541"/>
    <property type="match status" value="1"/>
</dbReference>
<feature type="compositionally biased region" description="Low complexity" evidence="1">
    <location>
        <begin position="40"/>
        <end position="52"/>
    </location>
</feature>
<reference evidence="3 4" key="1">
    <citation type="submission" date="2018-04" db="EMBL/GenBank/DDBJ databases">
        <title>Genomic Encyclopedia of Type Strains, Phase IV (KMG-IV): sequencing the most valuable type-strain genomes for metagenomic binning, comparative biology and taxonomic classification.</title>
        <authorList>
            <person name="Goeker M."/>
        </authorList>
    </citation>
    <scope>NUCLEOTIDE SEQUENCE [LARGE SCALE GENOMIC DNA]</scope>
    <source>
        <strain evidence="3 4">DSM 28795</strain>
    </source>
</reference>
<keyword evidence="4" id="KW-1185">Reference proteome</keyword>
<feature type="domain" description="DUF1541" evidence="2">
    <location>
        <begin position="143"/>
        <end position="190"/>
    </location>
</feature>
<dbReference type="InterPro" id="IPR011438">
    <property type="entry name" value="DUF1541"/>
</dbReference>
<proteinExistence type="predicted"/>